<dbReference type="EMBL" id="SNYJ01000004">
    <property type="protein sequence ID" value="TDQ41123.1"/>
    <property type="molecule type" value="Genomic_DNA"/>
</dbReference>
<dbReference type="GO" id="GO:0004559">
    <property type="term" value="F:alpha-mannosidase activity"/>
    <property type="evidence" value="ECO:0007669"/>
    <property type="project" value="InterPro"/>
</dbReference>
<organism evidence="2 3">
    <name type="scientific">Aureibacillus halotolerans</name>
    <dbReference type="NCBI Taxonomy" id="1508390"/>
    <lineage>
        <taxon>Bacteria</taxon>
        <taxon>Bacillati</taxon>
        <taxon>Bacillota</taxon>
        <taxon>Bacilli</taxon>
        <taxon>Bacillales</taxon>
        <taxon>Bacillaceae</taxon>
        <taxon>Aureibacillus</taxon>
    </lineage>
</organism>
<dbReference type="Pfam" id="PF01074">
    <property type="entry name" value="Glyco_hydro_38N"/>
    <property type="match status" value="1"/>
</dbReference>
<dbReference type="PANTHER" id="PTHR46017:SF1">
    <property type="entry name" value="ALPHA-MANNOSIDASE 2C1"/>
    <property type="match status" value="1"/>
</dbReference>
<evidence type="ECO:0000313" key="2">
    <source>
        <dbReference type="EMBL" id="TDQ41123.1"/>
    </source>
</evidence>
<dbReference type="Gene3D" id="3.20.110.10">
    <property type="entry name" value="Glycoside hydrolase 38, N terminal domain"/>
    <property type="match status" value="1"/>
</dbReference>
<dbReference type="RefSeq" id="WP_166639190.1">
    <property type="nucleotide sequence ID" value="NZ_SNYJ01000004.1"/>
</dbReference>
<dbReference type="InterPro" id="IPR011330">
    <property type="entry name" value="Glyco_hydro/deAcase_b/a-brl"/>
</dbReference>
<gene>
    <name evidence="2" type="ORF">EV213_104121</name>
</gene>
<evidence type="ECO:0000259" key="1">
    <source>
        <dbReference type="Pfam" id="PF01074"/>
    </source>
</evidence>
<dbReference type="PANTHER" id="PTHR46017">
    <property type="entry name" value="ALPHA-MANNOSIDASE 2C1"/>
    <property type="match status" value="1"/>
</dbReference>
<protein>
    <submittedName>
        <fullName evidence="2">Glycosyl hydrolase family 38</fullName>
    </submittedName>
</protein>
<comment type="caution">
    <text evidence="2">The sequence shown here is derived from an EMBL/GenBank/DDBJ whole genome shotgun (WGS) entry which is preliminary data.</text>
</comment>
<dbReference type="GO" id="GO:0009313">
    <property type="term" value="P:oligosaccharide catabolic process"/>
    <property type="evidence" value="ECO:0007669"/>
    <property type="project" value="TreeGrafter"/>
</dbReference>
<dbReference type="GO" id="GO:0030246">
    <property type="term" value="F:carbohydrate binding"/>
    <property type="evidence" value="ECO:0007669"/>
    <property type="project" value="InterPro"/>
</dbReference>
<name>A0A4R6U852_9BACI</name>
<keyword evidence="3" id="KW-1185">Reference proteome</keyword>
<dbReference type="AlphaFoldDB" id="A0A4R6U852"/>
<accession>A0A4R6U852</accession>
<dbReference type="InterPro" id="IPR000602">
    <property type="entry name" value="Glyco_hydro_38_N"/>
</dbReference>
<dbReference type="GO" id="GO:0006013">
    <property type="term" value="P:mannose metabolic process"/>
    <property type="evidence" value="ECO:0007669"/>
    <property type="project" value="InterPro"/>
</dbReference>
<proteinExistence type="predicted"/>
<dbReference type="InterPro" id="IPR011013">
    <property type="entry name" value="Gal_mutarotase_sf_dom"/>
</dbReference>
<keyword evidence="2" id="KW-0378">Hydrolase</keyword>
<dbReference type="InterPro" id="IPR027291">
    <property type="entry name" value="Glyco_hydro_38_N_sf"/>
</dbReference>
<dbReference type="SUPFAM" id="SSF88713">
    <property type="entry name" value="Glycoside hydrolase/deacetylase"/>
    <property type="match status" value="1"/>
</dbReference>
<feature type="domain" description="Glycoside hydrolase family 38 N-terminal" evidence="1">
    <location>
        <begin position="8"/>
        <end position="297"/>
    </location>
</feature>
<sequence>MNHRKELLLIHHSHTDIGYTDRQEKITRYHVDFIKQAVAICEQIENGGMSEWAGFRWVCENTWQVEQFLANSTSEEQANFRKYVQRGWIDISGTYLNMTELIDIDILTAKLKRGLDAAERAGKRPVSAMTADVNGYAWGYADVMHQQGIRHLFSCIHTHHGMFPFNQKPMAFWWEAPSGQKLLTWVGEHYHFGNVLGCAPQGTTNESLEKAIEAHVRKVEAGLLRYKADLEAQAYSFPFIPLMVSGVMTDNAPPSGEIMAFVAEWNRSHRDTFPARMCSLDEFFELVSAHGSNLPSYRGDWNDWWADGVGSTMNAVKAFRDGQRTYQLAKKLDPEGMWASKLLQQEAEDKLMLYAEHTWGYSSSVSEPWNTLVNDLDLRKTAHAVNGTVAAAENLDRILAGKAEVSISANRDKAFRIINPHDIAVHDVVTIEIEYWEMVDGEPVNDVNVRRRLAVVDEKGNVLPSALNPISRAIEIEVEVGLSPREEKRVQLVLQQTSPAILSERHASMGAEGIRDVELATNTEKATVYELQNEFYHIVFDETTGIQDIVDRKDRTSLLHPQREHAPFAGIYEWTPIETSATDVRRKMGRNRKSVATKRYVSKLCNIEVKTKNKLYVEMLLSFTLEGTKMYQVVLKAYWHVPKLDVMVRFHKDSCWEPENLYIALPFMTGHEEEMWIEKTGCILRPGIDQLPYSNEAFYLIQDGAAYVAPKKTVHIAIKDVPLITLGSLKAKAVTLHESNPKLQNEPLYSWAMNNFWETNFKVDLSGFYEFQYTIWTTHEPIDAEGAIATCKRLNQGLIGYPSA</sequence>
<dbReference type="CDD" id="cd10791">
    <property type="entry name" value="GH38N_AMII_like_1"/>
    <property type="match status" value="1"/>
</dbReference>
<dbReference type="Proteomes" id="UP000295632">
    <property type="component" value="Unassembled WGS sequence"/>
</dbReference>
<reference evidence="2 3" key="1">
    <citation type="submission" date="2019-03" db="EMBL/GenBank/DDBJ databases">
        <title>Genomic Encyclopedia of Type Strains, Phase IV (KMG-IV): sequencing the most valuable type-strain genomes for metagenomic binning, comparative biology and taxonomic classification.</title>
        <authorList>
            <person name="Goeker M."/>
        </authorList>
    </citation>
    <scope>NUCLEOTIDE SEQUENCE [LARGE SCALE GENOMIC DNA]</scope>
    <source>
        <strain evidence="2 3">DSM 28697</strain>
    </source>
</reference>
<dbReference type="SUPFAM" id="SSF74650">
    <property type="entry name" value="Galactose mutarotase-like"/>
    <property type="match status" value="1"/>
</dbReference>
<evidence type="ECO:0000313" key="3">
    <source>
        <dbReference type="Proteomes" id="UP000295632"/>
    </source>
</evidence>